<feature type="compositionally biased region" description="Basic and acidic residues" evidence="1">
    <location>
        <begin position="52"/>
        <end position="64"/>
    </location>
</feature>
<gene>
    <name evidence="2" type="primary">ORF33466</name>
</gene>
<organism evidence="2">
    <name type="scientific">Arion vulgaris</name>
    <dbReference type="NCBI Taxonomy" id="1028688"/>
    <lineage>
        <taxon>Eukaryota</taxon>
        <taxon>Metazoa</taxon>
        <taxon>Spiralia</taxon>
        <taxon>Lophotrochozoa</taxon>
        <taxon>Mollusca</taxon>
        <taxon>Gastropoda</taxon>
        <taxon>Heterobranchia</taxon>
        <taxon>Euthyneura</taxon>
        <taxon>Panpulmonata</taxon>
        <taxon>Eupulmonata</taxon>
        <taxon>Stylommatophora</taxon>
        <taxon>Helicina</taxon>
        <taxon>Arionoidea</taxon>
        <taxon>Arionidae</taxon>
        <taxon>Arion</taxon>
    </lineage>
</organism>
<dbReference type="AlphaFoldDB" id="A0A0B6YQZ4"/>
<feature type="region of interest" description="Disordered" evidence="1">
    <location>
        <begin position="44"/>
        <end position="64"/>
    </location>
</feature>
<protein>
    <submittedName>
        <fullName evidence="2">Uncharacterized protein</fullName>
    </submittedName>
</protein>
<feature type="non-terminal residue" evidence="2">
    <location>
        <position position="64"/>
    </location>
</feature>
<name>A0A0B6YQZ4_9EUPU</name>
<proteinExistence type="predicted"/>
<dbReference type="EMBL" id="HACG01011692">
    <property type="protein sequence ID" value="CEK58557.1"/>
    <property type="molecule type" value="Transcribed_RNA"/>
</dbReference>
<evidence type="ECO:0000256" key="1">
    <source>
        <dbReference type="SAM" id="MobiDB-lite"/>
    </source>
</evidence>
<accession>A0A0B6YQZ4</accession>
<sequence>MRRVWSNGLLHRISPYGLITLCRYGTPLAEGIAQSNNTVAPASLKGSLENNAQDKHYDYGKDSL</sequence>
<reference evidence="2" key="1">
    <citation type="submission" date="2014-12" db="EMBL/GenBank/DDBJ databases">
        <title>Insight into the proteome of Arion vulgaris.</title>
        <authorList>
            <person name="Aradska J."/>
            <person name="Bulat T."/>
            <person name="Smidak R."/>
            <person name="Sarate P."/>
            <person name="Gangsoo J."/>
            <person name="Sialana F."/>
            <person name="Bilban M."/>
            <person name="Lubec G."/>
        </authorList>
    </citation>
    <scope>NUCLEOTIDE SEQUENCE</scope>
    <source>
        <tissue evidence="2">Skin</tissue>
    </source>
</reference>
<evidence type="ECO:0000313" key="2">
    <source>
        <dbReference type="EMBL" id="CEK58557.1"/>
    </source>
</evidence>